<evidence type="ECO:0000256" key="1">
    <source>
        <dbReference type="SAM" id="MobiDB-lite"/>
    </source>
</evidence>
<comment type="caution">
    <text evidence="2">The sequence shown here is derived from an EMBL/GenBank/DDBJ whole genome shotgun (WGS) entry which is preliminary data.</text>
</comment>
<dbReference type="SUPFAM" id="SSF69572">
    <property type="entry name" value="Activating enzymes of the ubiquitin-like proteins"/>
    <property type="match status" value="1"/>
</dbReference>
<dbReference type="Gene3D" id="3.40.50.720">
    <property type="entry name" value="NAD(P)-binding Rossmann-like Domain"/>
    <property type="match status" value="1"/>
</dbReference>
<evidence type="ECO:0000313" key="2">
    <source>
        <dbReference type="EMBL" id="TBW21596.1"/>
    </source>
</evidence>
<name>A0A4Q9V1F9_9ACTO</name>
<evidence type="ECO:0008006" key="4">
    <source>
        <dbReference type="Google" id="ProtNLM"/>
    </source>
</evidence>
<dbReference type="RefSeq" id="WP_131281515.1">
    <property type="nucleotide sequence ID" value="NZ_JBHSLR010000006.1"/>
</dbReference>
<proteinExistence type="predicted"/>
<protein>
    <recommendedName>
        <fullName evidence="4">ThiF family adenylyltransferase</fullName>
    </recommendedName>
</protein>
<feature type="region of interest" description="Disordered" evidence="1">
    <location>
        <begin position="313"/>
        <end position="338"/>
    </location>
</feature>
<gene>
    <name evidence="2" type="ORF">EZJ44_06595</name>
</gene>
<dbReference type="EMBL" id="SJDT01000004">
    <property type="protein sequence ID" value="TBW21596.1"/>
    <property type="molecule type" value="Genomic_DNA"/>
</dbReference>
<dbReference type="InterPro" id="IPR035985">
    <property type="entry name" value="Ubiquitin-activating_enz"/>
</dbReference>
<reference evidence="2 3" key="1">
    <citation type="submission" date="2019-02" db="EMBL/GenBank/DDBJ databases">
        <title>Arcanobacterium bovis sp. nov., isolated from the milk of a cow with mastitis.</title>
        <authorList>
            <person name="Sammra O."/>
            <person name="Foster G."/>
            <person name="Hassan A."/>
            <person name="Alssahen M."/>
            <person name="Laemmler C."/>
            <person name="Borowiak M."/>
            <person name="Malorny B."/>
            <person name="Abdulmawjood A."/>
        </authorList>
    </citation>
    <scope>NUCLEOTIDE SEQUENCE [LARGE SCALE GENOMIC DNA]</scope>
    <source>
        <strain evidence="2 3">C605018/01/1</strain>
    </source>
</reference>
<organism evidence="2 3">
    <name type="scientific">Arcanobacterium bovis</name>
    <dbReference type="NCBI Taxonomy" id="2529275"/>
    <lineage>
        <taxon>Bacteria</taxon>
        <taxon>Bacillati</taxon>
        <taxon>Actinomycetota</taxon>
        <taxon>Actinomycetes</taxon>
        <taxon>Actinomycetales</taxon>
        <taxon>Actinomycetaceae</taxon>
        <taxon>Arcanobacterium</taxon>
    </lineage>
</organism>
<sequence>MHINNGLGVYWWSPKSAQIGLDPRLGVELKNLTPPEMEFVDSLTVPHTASDLKELAVSKGMTAQRTHEILANLDRAGLLDSDRPYTPDGDAWWRLRHALPKHRKAIRICVPNLDALGFGIAIELVRAGIGTITTADTQRVGEFDLPSVRSEYLGLPRAQALTTVGREISPHIALGAQKPPHLVVMTGSHCVDPLAVGKYLARGIPVFQAVTEEVDVYVGPISIPHRSPCGTCVYLERLDADARWSYFASQACAGRPVIPEMSTFLLAQSLAVREILNIVDGFKCSITHARWLIPPSPAPPQLTAIDVHPSCDCASPNTDHDAEPTQDQQSTKSPNHTS</sequence>
<keyword evidence="3" id="KW-1185">Reference proteome</keyword>
<dbReference type="Proteomes" id="UP000293036">
    <property type="component" value="Unassembled WGS sequence"/>
</dbReference>
<dbReference type="GO" id="GO:0008641">
    <property type="term" value="F:ubiquitin-like modifier activating enzyme activity"/>
    <property type="evidence" value="ECO:0007669"/>
    <property type="project" value="InterPro"/>
</dbReference>
<dbReference type="OrthoDB" id="4426339at2"/>
<dbReference type="AlphaFoldDB" id="A0A4Q9V1F9"/>
<feature type="compositionally biased region" description="Polar residues" evidence="1">
    <location>
        <begin position="325"/>
        <end position="338"/>
    </location>
</feature>
<accession>A0A4Q9V1F9</accession>
<evidence type="ECO:0000313" key="3">
    <source>
        <dbReference type="Proteomes" id="UP000293036"/>
    </source>
</evidence>